<gene>
    <name evidence="4" type="ORF">MNB_SM-7-1401</name>
</gene>
<evidence type="ECO:0000256" key="2">
    <source>
        <dbReference type="SAM" id="MobiDB-lite"/>
    </source>
</evidence>
<dbReference type="AlphaFoldDB" id="A0A1W1BW43"/>
<accession>A0A1W1BW43</accession>
<organism evidence="4">
    <name type="scientific">hydrothermal vent metagenome</name>
    <dbReference type="NCBI Taxonomy" id="652676"/>
    <lineage>
        <taxon>unclassified sequences</taxon>
        <taxon>metagenomes</taxon>
        <taxon>ecological metagenomes</taxon>
    </lineage>
</organism>
<keyword evidence="1" id="KW-1005">Bacterial flagellum biogenesis</keyword>
<dbReference type="Gene3D" id="2.30.30.910">
    <property type="match status" value="1"/>
</dbReference>
<keyword evidence="4" id="KW-0969">Cilium</keyword>
<dbReference type="InterPro" id="IPR025965">
    <property type="entry name" value="FlgD/Vpr_Ig-like"/>
</dbReference>
<evidence type="ECO:0000256" key="1">
    <source>
        <dbReference type="ARBA" id="ARBA00022795"/>
    </source>
</evidence>
<protein>
    <submittedName>
        <fullName evidence="4">Flagellar basal-body rod modification protein FlgD</fullName>
    </submittedName>
</protein>
<dbReference type="Pfam" id="PF03963">
    <property type="entry name" value="FlgD"/>
    <property type="match status" value="1"/>
</dbReference>
<proteinExistence type="predicted"/>
<reference evidence="4" key="1">
    <citation type="submission" date="2016-10" db="EMBL/GenBank/DDBJ databases">
        <authorList>
            <person name="de Groot N.N."/>
        </authorList>
    </citation>
    <scope>NUCLEOTIDE SEQUENCE</scope>
</reference>
<dbReference type="Pfam" id="PF13860">
    <property type="entry name" value="FlgD_ig"/>
    <property type="match status" value="1"/>
</dbReference>
<evidence type="ECO:0000313" key="4">
    <source>
        <dbReference type="EMBL" id="SFV57672.1"/>
    </source>
</evidence>
<keyword evidence="4" id="KW-0966">Cell projection</keyword>
<sequence length="222" mass="24291">MINQTNNTTSATSTLSKANNPYVNPDGILGKDDFMKLMLIELQYQDPTDPMDTEKILSQTSQLATLESADNTNKALEELSKSMQNAQQYSVISAIGKTASLGENTIQHTKDSTSTFDLYFPTDVESGSVSILDNNGNLVKSIDLSENAKGVYSFEWDGKDNNGNVVDDGIYQVVSDYYDQNGDAQHTAAGVYPIESVRFDNGKALVKLGSNYVPLENVVEIY</sequence>
<feature type="region of interest" description="Disordered" evidence="2">
    <location>
        <begin position="1"/>
        <end position="23"/>
    </location>
</feature>
<dbReference type="Gene3D" id="2.60.40.4070">
    <property type="match status" value="1"/>
</dbReference>
<keyword evidence="4" id="KW-0282">Flagellum</keyword>
<dbReference type="EMBL" id="FPHB01000041">
    <property type="protein sequence ID" value="SFV57672.1"/>
    <property type="molecule type" value="Genomic_DNA"/>
</dbReference>
<dbReference type="InterPro" id="IPR005648">
    <property type="entry name" value="FlgD"/>
</dbReference>
<evidence type="ECO:0000259" key="3">
    <source>
        <dbReference type="Pfam" id="PF13860"/>
    </source>
</evidence>
<dbReference type="GO" id="GO:0044781">
    <property type="term" value="P:bacterial-type flagellum organization"/>
    <property type="evidence" value="ECO:0007669"/>
    <property type="project" value="UniProtKB-KW"/>
</dbReference>
<feature type="domain" description="FlgD/Vpr Ig-like" evidence="3">
    <location>
        <begin position="104"/>
        <end position="174"/>
    </location>
</feature>
<name>A0A1W1BW43_9ZZZZ</name>
<feature type="compositionally biased region" description="Low complexity" evidence="2">
    <location>
        <begin position="1"/>
        <end position="20"/>
    </location>
</feature>